<dbReference type="PANTHER" id="PTHR28125:SF2">
    <property type="entry name" value="MEIOTIC EXPRESSION UP-REGULATED PROTEIN 26"/>
    <property type="match status" value="1"/>
</dbReference>
<keyword evidence="3" id="KW-1185">Reference proteome</keyword>
<protein>
    <recommendedName>
        <fullName evidence="1">Transcription regulator Rua1 C-terminal domain-containing protein</fullName>
    </recommendedName>
</protein>
<dbReference type="HOGENOM" id="CLU_154975_0_0_1"/>
<dbReference type="OrthoDB" id="5595379at2759"/>
<evidence type="ECO:0000313" key="2">
    <source>
        <dbReference type="EMBL" id="KDQ08394.1"/>
    </source>
</evidence>
<dbReference type="PANTHER" id="PTHR28125">
    <property type="entry name" value="MEIOTIC EXPRESSION UP-REGULATED PROTEIN 26"/>
    <property type="match status" value="1"/>
</dbReference>
<accession>A0A067LYS6</accession>
<evidence type="ECO:0000313" key="3">
    <source>
        <dbReference type="Proteomes" id="UP000027195"/>
    </source>
</evidence>
<proteinExistence type="predicted"/>
<dbReference type="Pfam" id="PF14616">
    <property type="entry name" value="Rua1_C"/>
    <property type="match status" value="1"/>
</dbReference>
<name>A0A067LYS6_BOTB1</name>
<dbReference type="Proteomes" id="UP000027195">
    <property type="component" value="Unassembled WGS sequence"/>
</dbReference>
<sequence length="114" mass="12606">SYHMQYSHGISPKTGLPFSPPIDFRVTKKPNAKLGDKPEVKEGKCHSCKKWIPLVGPRLGEVLVSTRVDLWKHAAACHGYSTLNGESDAYFEDLIFKRLREYGASNPSSSATAT</sequence>
<gene>
    <name evidence="2" type="ORF">BOTBODRAFT_118674</name>
</gene>
<evidence type="ECO:0000259" key="1">
    <source>
        <dbReference type="Pfam" id="PF14616"/>
    </source>
</evidence>
<feature type="non-terminal residue" evidence="2">
    <location>
        <position position="1"/>
    </location>
</feature>
<dbReference type="EMBL" id="KL198091">
    <property type="protein sequence ID" value="KDQ08394.1"/>
    <property type="molecule type" value="Genomic_DNA"/>
</dbReference>
<dbReference type="InterPro" id="IPR028012">
    <property type="entry name" value="Rua1_C"/>
</dbReference>
<feature type="domain" description="Transcription regulator Rua1 C-terminal" evidence="1">
    <location>
        <begin position="2"/>
        <end position="78"/>
    </location>
</feature>
<dbReference type="AlphaFoldDB" id="A0A067LYS6"/>
<reference evidence="3" key="1">
    <citation type="journal article" date="2014" name="Proc. Natl. Acad. Sci. U.S.A.">
        <title>Extensive sampling of basidiomycete genomes demonstrates inadequacy of the white-rot/brown-rot paradigm for wood decay fungi.</title>
        <authorList>
            <person name="Riley R."/>
            <person name="Salamov A.A."/>
            <person name="Brown D.W."/>
            <person name="Nagy L.G."/>
            <person name="Floudas D."/>
            <person name="Held B.W."/>
            <person name="Levasseur A."/>
            <person name="Lombard V."/>
            <person name="Morin E."/>
            <person name="Otillar R."/>
            <person name="Lindquist E.A."/>
            <person name="Sun H."/>
            <person name="LaButti K.M."/>
            <person name="Schmutz J."/>
            <person name="Jabbour D."/>
            <person name="Luo H."/>
            <person name="Baker S.E."/>
            <person name="Pisabarro A.G."/>
            <person name="Walton J.D."/>
            <person name="Blanchette R.A."/>
            <person name="Henrissat B."/>
            <person name="Martin F."/>
            <person name="Cullen D."/>
            <person name="Hibbett D.S."/>
            <person name="Grigoriev I.V."/>
        </authorList>
    </citation>
    <scope>NUCLEOTIDE SEQUENCE [LARGE SCALE GENOMIC DNA]</scope>
    <source>
        <strain evidence="3">FD-172 SS1</strain>
    </source>
</reference>
<dbReference type="STRING" id="930990.A0A067LYS6"/>
<organism evidence="2 3">
    <name type="scientific">Botryobasidium botryosum (strain FD-172 SS1)</name>
    <dbReference type="NCBI Taxonomy" id="930990"/>
    <lineage>
        <taxon>Eukaryota</taxon>
        <taxon>Fungi</taxon>
        <taxon>Dikarya</taxon>
        <taxon>Basidiomycota</taxon>
        <taxon>Agaricomycotina</taxon>
        <taxon>Agaricomycetes</taxon>
        <taxon>Cantharellales</taxon>
        <taxon>Botryobasidiaceae</taxon>
        <taxon>Botryobasidium</taxon>
    </lineage>
</organism>
<dbReference type="InParanoid" id="A0A067LYS6"/>